<dbReference type="PATRIC" id="fig|1423740.3.peg.1291"/>
<dbReference type="STRING" id="1423740.FC36_GL001198"/>
<evidence type="ECO:0000256" key="2">
    <source>
        <dbReference type="PIRSR" id="PIRSR018249-2"/>
    </source>
</evidence>
<dbReference type="CDD" id="cd02440">
    <property type="entry name" value="AdoMet_MTases"/>
    <property type="match status" value="1"/>
</dbReference>
<feature type="binding site" evidence="1">
    <location>
        <position position="39"/>
    </location>
    <ligand>
        <name>Zn(2+)</name>
        <dbReference type="ChEBI" id="CHEBI:29105"/>
    </ligand>
</feature>
<feature type="binding site" evidence="1">
    <location>
        <position position="26"/>
    </location>
    <ligand>
        <name>Zn(2+)</name>
        <dbReference type="ChEBI" id="CHEBI:29105"/>
    </ligand>
</feature>
<name>A0A0R1TG75_9LACO</name>
<evidence type="ECO:0000259" key="4">
    <source>
        <dbReference type="Pfam" id="PF21302"/>
    </source>
</evidence>
<dbReference type="Gene3D" id="3.40.50.150">
    <property type="entry name" value="Vaccinia Virus protein VP39"/>
    <property type="match status" value="1"/>
</dbReference>
<dbReference type="Pfam" id="PF21302">
    <property type="entry name" value="Zn_ribbon_RlmA"/>
    <property type="match status" value="1"/>
</dbReference>
<keyword evidence="1" id="KW-0862">Zinc</keyword>
<dbReference type="InterPro" id="IPR016718">
    <property type="entry name" value="rRNA_m1G-MeTrfase_A_prd"/>
</dbReference>
<dbReference type="GO" id="GO:0008168">
    <property type="term" value="F:methyltransferase activity"/>
    <property type="evidence" value="ECO:0007669"/>
    <property type="project" value="UniProtKB-KW"/>
</dbReference>
<feature type="binding site" evidence="1">
    <location>
        <position position="43"/>
    </location>
    <ligand>
        <name>Zn(2+)</name>
        <dbReference type="ChEBI" id="CHEBI:29105"/>
    </ligand>
</feature>
<comment type="caution">
    <text evidence="5">The sequence shown here is derived from an EMBL/GenBank/DDBJ whole genome shotgun (WGS) entry which is preliminary data.</text>
</comment>
<evidence type="ECO:0000259" key="3">
    <source>
        <dbReference type="Pfam" id="PF13847"/>
    </source>
</evidence>
<keyword evidence="5" id="KW-0808">Transferase</keyword>
<dbReference type="InterPro" id="IPR029063">
    <property type="entry name" value="SAM-dependent_MTases_sf"/>
</dbReference>
<dbReference type="SUPFAM" id="SSF53335">
    <property type="entry name" value="S-adenosyl-L-methionine-dependent methyltransferases"/>
    <property type="match status" value="1"/>
</dbReference>
<dbReference type="InterPro" id="IPR048647">
    <property type="entry name" value="RlmA_N"/>
</dbReference>
<feature type="domain" description="23S rRNA (guanine(745)-N(1))-methyltransferase N-terminal" evidence="4">
    <location>
        <begin position="22"/>
        <end position="56"/>
    </location>
</feature>
<organism evidence="5 6">
    <name type="scientific">Ligilactobacillus equi DSM 15833 = JCM 10991</name>
    <dbReference type="NCBI Taxonomy" id="1423740"/>
    <lineage>
        <taxon>Bacteria</taxon>
        <taxon>Bacillati</taxon>
        <taxon>Bacillota</taxon>
        <taxon>Bacilli</taxon>
        <taxon>Lactobacillales</taxon>
        <taxon>Lactobacillaceae</taxon>
        <taxon>Ligilactobacillus</taxon>
    </lineage>
</organism>
<keyword evidence="5" id="KW-0489">Methyltransferase</keyword>
<feature type="binding site" evidence="1">
    <location>
        <position position="23"/>
    </location>
    <ligand>
        <name>Zn(2+)</name>
        <dbReference type="ChEBI" id="CHEBI:29105"/>
    </ligand>
</feature>
<dbReference type="EMBL" id="AZFH01000159">
    <property type="protein sequence ID" value="KRL77874.1"/>
    <property type="molecule type" value="Genomic_DNA"/>
</dbReference>
<dbReference type="Pfam" id="PF13847">
    <property type="entry name" value="Methyltransf_31"/>
    <property type="match status" value="1"/>
</dbReference>
<accession>A0A0R1TG75</accession>
<dbReference type="GO" id="GO:0046872">
    <property type="term" value="F:metal ion binding"/>
    <property type="evidence" value="ECO:0007669"/>
    <property type="project" value="UniProtKB-KW"/>
</dbReference>
<dbReference type="GO" id="GO:0032259">
    <property type="term" value="P:methylation"/>
    <property type="evidence" value="ECO:0007669"/>
    <property type="project" value="UniProtKB-KW"/>
</dbReference>
<sequence length="289" mass="32589">MVVMKKIDRAVQFLTQNPQLLICPHCQEPLNLSDYHLTCAHGHQYDLSKKGTLYLMRRAVTSDYDSPEMWQARRQMLSAGLFDGILEAINEALPNDSQIILDIGCGEATPLARLAQLRHNEGDRYLGFDISKDAVNLATQHDLAAFFCLADLANLPYQNRSVDAMIDIFSPSAYQEFNRVLKDDGLLLKVIPGADYLGQLRRLLYPDVNDQHHRYSNAKVRELFFKHYPDAKEVKVNYTFPLTPALFPQLLAMTPLQWGASAERIATALAQGLSEITVDVSLLVAQKQK</sequence>
<dbReference type="InterPro" id="IPR025714">
    <property type="entry name" value="Methyltranfer_dom"/>
</dbReference>
<protein>
    <submittedName>
        <fullName evidence="5">23S rRNA m(1)G 745 methyltransferase</fullName>
    </submittedName>
</protein>
<proteinExistence type="predicted"/>
<evidence type="ECO:0000313" key="6">
    <source>
        <dbReference type="Proteomes" id="UP000051048"/>
    </source>
</evidence>
<feature type="domain" description="Methyltransferase" evidence="3">
    <location>
        <begin position="98"/>
        <end position="188"/>
    </location>
</feature>
<feature type="binding site" evidence="2">
    <location>
        <position position="82"/>
    </location>
    <ligand>
        <name>S-adenosyl-L-methionine</name>
        <dbReference type="ChEBI" id="CHEBI:59789"/>
    </ligand>
</feature>
<dbReference type="AlphaFoldDB" id="A0A0R1TG75"/>
<evidence type="ECO:0000313" key="5">
    <source>
        <dbReference type="EMBL" id="KRL77874.1"/>
    </source>
</evidence>
<gene>
    <name evidence="5" type="ORF">FC36_GL001198</name>
</gene>
<evidence type="ECO:0000256" key="1">
    <source>
        <dbReference type="PIRSR" id="PIRSR018249-1"/>
    </source>
</evidence>
<reference evidence="5 6" key="1">
    <citation type="journal article" date="2015" name="Genome Announc.">
        <title>Expanding the biotechnology potential of lactobacilli through comparative genomics of 213 strains and associated genera.</title>
        <authorList>
            <person name="Sun Z."/>
            <person name="Harris H.M."/>
            <person name="McCann A."/>
            <person name="Guo C."/>
            <person name="Argimon S."/>
            <person name="Zhang W."/>
            <person name="Yang X."/>
            <person name="Jeffery I.B."/>
            <person name="Cooney J.C."/>
            <person name="Kagawa T.F."/>
            <person name="Liu W."/>
            <person name="Song Y."/>
            <person name="Salvetti E."/>
            <person name="Wrobel A."/>
            <person name="Rasinkangas P."/>
            <person name="Parkhill J."/>
            <person name="Rea M.C."/>
            <person name="O'Sullivan O."/>
            <person name="Ritari J."/>
            <person name="Douillard F.P."/>
            <person name="Paul Ross R."/>
            <person name="Yang R."/>
            <person name="Briner A.E."/>
            <person name="Felis G.E."/>
            <person name="de Vos W.M."/>
            <person name="Barrangou R."/>
            <person name="Klaenhammer T.R."/>
            <person name="Caufield P.W."/>
            <person name="Cui Y."/>
            <person name="Zhang H."/>
            <person name="O'Toole P.W."/>
        </authorList>
    </citation>
    <scope>NUCLEOTIDE SEQUENCE [LARGE SCALE GENOMIC DNA]</scope>
    <source>
        <strain evidence="5 6">DSM 15833</strain>
    </source>
</reference>
<feature type="binding site" evidence="2">
    <location>
        <position position="196"/>
    </location>
    <ligand>
        <name>S-adenosyl-L-methionine</name>
        <dbReference type="ChEBI" id="CHEBI:59789"/>
    </ligand>
</feature>
<dbReference type="PIRSF" id="PIRSF018249">
    <property type="entry name" value="MyrA_prd"/>
    <property type="match status" value="1"/>
</dbReference>
<keyword evidence="2" id="KW-0949">S-adenosyl-L-methionine</keyword>
<keyword evidence="1" id="KW-0479">Metal-binding</keyword>
<dbReference type="Proteomes" id="UP000051048">
    <property type="component" value="Unassembled WGS sequence"/>
</dbReference>